<comment type="caution">
    <text evidence="3">The sequence shown here is derived from an EMBL/GenBank/DDBJ whole genome shotgun (WGS) entry which is preliminary data.</text>
</comment>
<proteinExistence type="predicted"/>
<dbReference type="Proteomes" id="UP000028582">
    <property type="component" value="Unassembled WGS sequence"/>
</dbReference>
<keyword evidence="1" id="KW-0732">Signal</keyword>
<sequence>MRIHYAVRLLVFFLASANFVRASMENKNIASPNEISSNRAAAATRVLESHSAADIRKVDDIDEYEERGGLSKLVTLASKVNPSGTNAVLLGLNKRPDRVFTLFGVGKKLDNKQEVFNWLRFTGKYQAKHGGEDSFPSSNILSLLRSGEKADAKLALLIQSVKQVRDIKELGRNLEKALYSEWFAKKLRPVHIRKLLADSRGSAPDVVKQIVENYAWRYVKLLGEKLTKEELEKLGPPLVVVQGLLKEK</sequence>
<dbReference type="EMBL" id="ANJA01000210">
    <property type="protein sequence ID" value="ETO84926.1"/>
    <property type="molecule type" value="Genomic_DNA"/>
</dbReference>
<gene>
    <name evidence="3" type="ORF">F444_01228</name>
</gene>
<reference evidence="3 4" key="1">
    <citation type="submission" date="2013-11" db="EMBL/GenBank/DDBJ databases">
        <title>The Genome Sequence of Phytophthora parasitica P1976.</title>
        <authorList>
            <consortium name="The Broad Institute Genomics Platform"/>
            <person name="Russ C."/>
            <person name="Tyler B."/>
            <person name="Panabieres F."/>
            <person name="Shan W."/>
            <person name="Tripathy S."/>
            <person name="Grunwald N."/>
            <person name="Machado M."/>
            <person name="Johnson C.S."/>
            <person name="Walker B."/>
            <person name="Young S."/>
            <person name="Zeng Q."/>
            <person name="Gargeya S."/>
            <person name="Fitzgerald M."/>
            <person name="Haas B."/>
            <person name="Abouelleil A."/>
            <person name="Allen A.W."/>
            <person name="Alvarado L."/>
            <person name="Arachchi H.M."/>
            <person name="Berlin A.M."/>
            <person name="Chapman S.B."/>
            <person name="Gainer-Dewar J."/>
            <person name="Goldberg J."/>
            <person name="Griggs A."/>
            <person name="Gujja S."/>
            <person name="Hansen M."/>
            <person name="Howarth C."/>
            <person name="Imamovic A."/>
            <person name="Ireland A."/>
            <person name="Larimer J."/>
            <person name="McCowan C."/>
            <person name="Murphy C."/>
            <person name="Pearson M."/>
            <person name="Poon T.W."/>
            <person name="Priest M."/>
            <person name="Roberts A."/>
            <person name="Saif S."/>
            <person name="Shea T."/>
            <person name="Sisk P."/>
            <person name="Sykes S."/>
            <person name="Wortman J."/>
            <person name="Nusbaum C."/>
            <person name="Birren B."/>
        </authorList>
    </citation>
    <scope>NUCLEOTIDE SEQUENCE [LARGE SCALE GENOMIC DNA]</scope>
    <source>
        <strain evidence="3 4">P1976</strain>
    </source>
</reference>
<evidence type="ECO:0000259" key="2">
    <source>
        <dbReference type="Pfam" id="PF18634"/>
    </source>
</evidence>
<accession>A0A081B1B5</accession>
<evidence type="ECO:0000313" key="4">
    <source>
        <dbReference type="Proteomes" id="UP000028582"/>
    </source>
</evidence>
<evidence type="ECO:0000256" key="1">
    <source>
        <dbReference type="SAM" id="SignalP"/>
    </source>
</evidence>
<feature type="signal peptide" evidence="1">
    <location>
        <begin position="1"/>
        <end position="22"/>
    </location>
</feature>
<dbReference type="AlphaFoldDB" id="A0A081B1B5"/>
<evidence type="ECO:0000313" key="3">
    <source>
        <dbReference type="EMBL" id="ETO84926.1"/>
    </source>
</evidence>
<feature type="domain" description="RXLR phytopathogen effector protein WY-domain" evidence="2">
    <location>
        <begin position="125"/>
        <end position="175"/>
    </location>
</feature>
<dbReference type="Pfam" id="PF18634">
    <property type="entry name" value="RXLR_WY"/>
    <property type="match status" value="1"/>
</dbReference>
<name>A0A081B1B5_PHYNI</name>
<dbReference type="OrthoDB" id="10280066at2759"/>
<protein>
    <recommendedName>
        <fullName evidence="2">RXLR phytopathogen effector protein WY-domain domain-containing protein</fullName>
    </recommendedName>
</protein>
<feature type="chain" id="PRO_5001754754" description="RXLR phytopathogen effector protein WY-domain domain-containing protein" evidence="1">
    <location>
        <begin position="23"/>
        <end position="248"/>
    </location>
</feature>
<organism evidence="3 4">
    <name type="scientific">Phytophthora nicotianae P1976</name>
    <dbReference type="NCBI Taxonomy" id="1317066"/>
    <lineage>
        <taxon>Eukaryota</taxon>
        <taxon>Sar</taxon>
        <taxon>Stramenopiles</taxon>
        <taxon>Oomycota</taxon>
        <taxon>Peronosporomycetes</taxon>
        <taxon>Peronosporales</taxon>
        <taxon>Peronosporaceae</taxon>
        <taxon>Phytophthora</taxon>
    </lineage>
</organism>
<dbReference type="InterPro" id="IPR040786">
    <property type="entry name" value="RXLR_WY"/>
</dbReference>